<keyword evidence="3" id="KW-0812">Transmembrane</keyword>
<keyword evidence="2 3" id="KW-0472">Membrane</keyword>
<organism evidence="4 5">
    <name type="scientific">Hevea brasiliensis</name>
    <name type="common">Para rubber tree</name>
    <name type="synonym">Siphonia brasiliensis</name>
    <dbReference type="NCBI Taxonomy" id="3981"/>
    <lineage>
        <taxon>Eukaryota</taxon>
        <taxon>Viridiplantae</taxon>
        <taxon>Streptophyta</taxon>
        <taxon>Embryophyta</taxon>
        <taxon>Tracheophyta</taxon>
        <taxon>Spermatophyta</taxon>
        <taxon>Magnoliopsida</taxon>
        <taxon>eudicotyledons</taxon>
        <taxon>Gunneridae</taxon>
        <taxon>Pentapetalae</taxon>
        <taxon>rosids</taxon>
        <taxon>fabids</taxon>
        <taxon>Malpighiales</taxon>
        <taxon>Euphorbiaceae</taxon>
        <taxon>Crotonoideae</taxon>
        <taxon>Micrandreae</taxon>
        <taxon>Hevea</taxon>
    </lineage>
</organism>
<dbReference type="PANTHER" id="PTHR31234">
    <property type="entry name" value="LATE EMBRYOGENESIS ABUNDANT (LEA) HYDROXYPROLINE-RICH GLYCOPROTEIN FAMILY"/>
    <property type="match status" value="1"/>
</dbReference>
<dbReference type="InterPro" id="IPR044839">
    <property type="entry name" value="NDR1-like"/>
</dbReference>
<keyword evidence="5" id="KW-1185">Reference proteome</keyword>
<comment type="caution">
    <text evidence="4">The sequence shown here is derived from an EMBL/GenBank/DDBJ whole genome shotgun (WGS) entry which is preliminary data.</text>
</comment>
<evidence type="ECO:0000256" key="3">
    <source>
        <dbReference type="SAM" id="Phobius"/>
    </source>
</evidence>
<protein>
    <recommendedName>
        <fullName evidence="6">Late embryogenesis abundant protein LEA-2 subgroup domain-containing protein</fullName>
    </recommendedName>
</protein>
<dbReference type="Proteomes" id="UP001174677">
    <property type="component" value="Chromosome 8"/>
</dbReference>
<feature type="transmembrane region" description="Helical" evidence="3">
    <location>
        <begin position="69"/>
        <end position="98"/>
    </location>
</feature>
<evidence type="ECO:0000256" key="2">
    <source>
        <dbReference type="ARBA" id="ARBA00023136"/>
    </source>
</evidence>
<evidence type="ECO:0000313" key="5">
    <source>
        <dbReference type="Proteomes" id="UP001174677"/>
    </source>
</evidence>
<accession>A0ABQ9M540</accession>
<keyword evidence="3" id="KW-1133">Transmembrane helix</keyword>
<evidence type="ECO:0000313" key="4">
    <source>
        <dbReference type="EMBL" id="KAJ9174993.1"/>
    </source>
</evidence>
<sequence>MLLNKGKKIPNLPHQSDSRNPILLPINSPNVLSTPARLLPIIPPSMDAHHKGQKVQAPKLHTPKGTHPLLWCLALVCSVLAVAVIIAGIVVFVGYLVYHPRIPIISVVGAHLNLFQYDLAGVLVTQVNIVVRTENDNTRAHASLSDMKLTLIFDGIEIAKLMAEAYEVRKNSSVDFNFLATSAPIPLNPQQMKDVDVFLNEDEVRFDLKGNVRARWRVGLLGSIKFQCHLNCQLSFHRSSGDYIPVRCTSKAK</sequence>
<gene>
    <name evidence="4" type="ORF">P3X46_013580</name>
</gene>
<dbReference type="PANTHER" id="PTHR31234:SF66">
    <property type="entry name" value="LATE EMBRYOGENESIS ABUNDANT PROTEIN"/>
    <property type="match status" value="1"/>
</dbReference>
<proteinExistence type="predicted"/>
<evidence type="ECO:0008006" key="6">
    <source>
        <dbReference type="Google" id="ProtNLM"/>
    </source>
</evidence>
<dbReference type="EMBL" id="JARPOI010000008">
    <property type="protein sequence ID" value="KAJ9174993.1"/>
    <property type="molecule type" value="Genomic_DNA"/>
</dbReference>
<evidence type="ECO:0000256" key="1">
    <source>
        <dbReference type="ARBA" id="ARBA00004370"/>
    </source>
</evidence>
<reference evidence="4 5" key="1">
    <citation type="journal article" date="2023" name="Plant Biotechnol. J.">
        <title>Chromosome-level wild Hevea brasiliensis genome provides new tools for genomic-assisted breeding and valuable loci to elevate rubber yield.</title>
        <authorList>
            <person name="Cheng H."/>
            <person name="Song X."/>
            <person name="Hu Y."/>
            <person name="Wu T."/>
            <person name="Yang Q."/>
            <person name="An Z."/>
            <person name="Feng S."/>
            <person name="Deng Z."/>
            <person name="Wu W."/>
            <person name="Zeng X."/>
            <person name="Tu M."/>
            <person name="Wang X."/>
            <person name="Huang H."/>
        </authorList>
    </citation>
    <scope>NUCLEOTIDE SEQUENCE [LARGE SCALE GENOMIC DNA]</scope>
    <source>
        <strain evidence="4">MT/VB/25A 57/8</strain>
    </source>
</reference>
<comment type="subcellular location">
    <subcellularLocation>
        <location evidence="1">Membrane</location>
    </subcellularLocation>
</comment>
<name>A0ABQ9M540_HEVBR</name>